<comment type="cofactor">
    <cofactor evidence="1">
        <name>Mg(2+)</name>
        <dbReference type="ChEBI" id="CHEBI:18420"/>
    </cofactor>
</comment>
<dbReference type="InterPro" id="IPR026611">
    <property type="entry name" value="MRCK_alpha_cat"/>
</dbReference>
<dbReference type="InterPro" id="IPR017441">
    <property type="entry name" value="Protein_kinase_ATP_BS"/>
</dbReference>
<dbReference type="Proteomes" id="UP000694403">
    <property type="component" value="Unplaced"/>
</dbReference>
<feature type="region of interest" description="Disordered" evidence="24">
    <location>
        <begin position="637"/>
        <end position="684"/>
    </location>
</feature>
<dbReference type="InterPro" id="IPR046349">
    <property type="entry name" value="C1-like_sf"/>
</dbReference>
<dbReference type="SUPFAM" id="SSF50729">
    <property type="entry name" value="PH domain-like"/>
    <property type="match status" value="1"/>
</dbReference>
<evidence type="ECO:0000259" key="29">
    <source>
        <dbReference type="PROSITE" id="PS50219"/>
    </source>
</evidence>
<dbReference type="SUPFAM" id="SSF56112">
    <property type="entry name" value="Protein kinase-like (PK-like)"/>
    <property type="match status" value="1"/>
</dbReference>
<dbReference type="Pfam" id="PF00130">
    <property type="entry name" value="C1_1"/>
    <property type="match status" value="1"/>
</dbReference>
<feature type="coiled-coil region" evidence="23">
    <location>
        <begin position="914"/>
        <end position="941"/>
    </location>
</feature>
<dbReference type="InterPro" id="IPR011993">
    <property type="entry name" value="PH-like_dom_sf"/>
</dbReference>
<comment type="similarity">
    <text evidence="4">Belongs to the protein kinase superfamily. AGC Ser/Thr protein kinase family. DMPK subfamily.</text>
</comment>
<keyword evidence="14" id="KW-0862">Zinc</keyword>
<keyword evidence="7" id="KW-0723">Serine/threonine-protein kinase</keyword>
<dbReference type="GO" id="GO:0031032">
    <property type="term" value="P:actomyosin structure organization"/>
    <property type="evidence" value="ECO:0007669"/>
    <property type="project" value="TreeGrafter"/>
</dbReference>
<evidence type="ECO:0000256" key="1">
    <source>
        <dbReference type="ARBA" id="ARBA00001946"/>
    </source>
</evidence>
<evidence type="ECO:0000256" key="15">
    <source>
        <dbReference type="ARBA" id="ARBA00022840"/>
    </source>
</evidence>
<dbReference type="SMART" id="SM00233">
    <property type="entry name" value="PH"/>
    <property type="match status" value="1"/>
</dbReference>
<dbReference type="InterPro" id="IPR000719">
    <property type="entry name" value="Prot_kinase_dom"/>
</dbReference>
<accession>A0A8C3S7A2</accession>
<dbReference type="Ensembl" id="ENSCSRT00000009815.1">
    <property type="protein sequence ID" value="ENSCSRP00000009479.1"/>
    <property type="gene ID" value="ENSCSRG00000006673.1"/>
</dbReference>
<dbReference type="Pfam" id="PF00780">
    <property type="entry name" value="CNH"/>
    <property type="match status" value="1"/>
</dbReference>
<dbReference type="PROSITE" id="PS50011">
    <property type="entry name" value="PROTEIN_KINASE_DOM"/>
    <property type="match status" value="1"/>
</dbReference>
<dbReference type="FunFam" id="3.30.60.20:FF:000005">
    <property type="entry name" value="Non-specific serine/threonine protein kinase"/>
    <property type="match status" value="1"/>
</dbReference>
<evidence type="ECO:0000256" key="13">
    <source>
        <dbReference type="ARBA" id="ARBA00022777"/>
    </source>
</evidence>
<dbReference type="InterPro" id="IPR001180">
    <property type="entry name" value="CNH_dom"/>
</dbReference>
<feature type="compositionally biased region" description="Low complexity" evidence="24">
    <location>
        <begin position="1646"/>
        <end position="1662"/>
    </location>
</feature>
<dbReference type="Gene3D" id="3.30.200.20">
    <property type="entry name" value="Phosphorylase Kinase, domain 1"/>
    <property type="match status" value="1"/>
</dbReference>
<evidence type="ECO:0000256" key="24">
    <source>
        <dbReference type="SAM" id="MobiDB-lite"/>
    </source>
</evidence>
<evidence type="ECO:0000256" key="9">
    <source>
        <dbReference type="ARBA" id="ARBA00022679"/>
    </source>
</evidence>
<evidence type="ECO:0000256" key="11">
    <source>
        <dbReference type="ARBA" id="ARBA00022741"/>
    </source>
</evidence>
<dbReference type="SUPFAM" id="SSF57889">
    <property type="entry name" value="Cysteine-rich domain"/>
    <property type="match status" value="1"/>
</dbReference>
<dbReference type="Gene3D" id="1.10.510.10">
    <property type="entry name" value="Transferase(Phosphotransferase) domain 1"/>
    <property type="match status" value="1"/>
</dbReference>
<dbReference type="EC" id="2.7.11.1" evidence="5"/>
<keyword evidence="32" id="KW-1185">Reference proteome</keyword>
<dbReference type="InterPro" id="IPR000095">
    <property type="entry name" value="CRIB_dom"/>
</dbReference>
<dbReference type="Gene3D" id="3.30.60.20">
    <property type="match status" value="1"/>
</dbReference>
<dbReference type="FunFam" id="1.10.510.10:FF:000014">
    <property type="entry name" value="Non-specific serine/threonine protein kinase"/>
    <property type="match status" value="1"/>
</dbReference>
<dbReference type="InterPro" id="IPR014930">
    <property type="entry name" value="Myotonic_dystrophy_kinase_coil"/>
</dbReference>
<dbReference type="Pfam" id="PF00069">
    <property type="entry name" value="Pkinase"/>
    <property type="match status" value="1"/>
</dbReference>
<dbReference type="FunFam" id="2.30.29.30:FF:000032">
    <property type="entry name" value="Non-specific serine/threonine protein kinase"/>
    <property type="match status" value="1"/>
</dbReference>
<evidence type="ECO:0000313" key="31">
    <source>
        <dbReference type="Ensembl" id="ENSCSRP00000009479.1"/>
    </source>
</evidence>
<comment type="subcellular location">
    <subcellularLocation>
        <location evidence="3">Cell projection</location>
        <location evidence="3">Lamellipodium</location>
    </subcellularLocation>
    <subcellularLocation>
        <location evidence="2">Cytoplasm</location>
    </subcellularLocation>
</comment>
<evidence type="ECO:0000259" key="27">
    <source>
        <dbReference type="PROSITE" id="PS50081"/>
    </source>
</evidence>
<dbReference type="SMART" id="SM00220">
    <property type="entry name" value="S_TKc"/>
    <property type="match status" value="1"/>
</dbReference>
<dbReference type="SMART" id="SM00036">
    <property type="entry name" value="CNH"/>
    <property type="match status" value="1"/>
</dbReference>
<evidence type="ECO:0000256" key="23">
    <source>
        <dbReference type="SAM" id="Coils"/>
    </source>
</evidence>
<feature type="coiled-coil region" evidence="23">
    <location>
        <begin position="708"/>
        <end position="820"/>
    </location>
</feature>
<feature type="domain" description="PH" evidence="25">
    <location>
        <begin position="1064"/>
        <end position="1183"/>
    </location>
</feature>
<evidence type="ECO:0000259" key="28">
    <source>
        <dbReference type="PROSITE" id="PS50108"/>
    </source>
</evidence>
<dbReference type="PROSITE" id="PS50219">
    <property type="entry name" value="CNH"/>
    <property type="match status" value="1"/>
</dbReference>
<feature type="compositionally biased region" description="Polar residues" evidence="24">
    <location>
        <begin position="1673"/>
        <end position="1684"/>
    </location>
</feature>
<feature type="compositionally biased region" description="Basic and acidic residues" evidence="24">
    <location>
        <begin position="642"/>
        <end position="654"/>
    </location>
</feature>
<feature type="region of interest" description="Disordered" evidence="24">
    <location>
        <begin position="1588"/>
        <end position="1707"/>
    </location>
</feature>
<evidence type="ECO:0000259" key="25">
    <source>
        <dbReference type="PROSITE" id="PS50003"/>
    </source>
</evidence>
<evidence type="ECO:0000313" key="32">
    <source>
        <dbReference type="Proteomes" id="UP000694403"/>
    </source>
</evidence>
<evidence type="ECO:0000256" key="8">
    <source>
        <dbReference type="ARBA" id="ARBA00022553"/>
    </source>
</evidence>
<dbReference type="PROSITE" id="PS50081">
    <property type="entry name" value="ZF_DAG_PE_2"/>
    <property type="match status" value="1"/>
</dbReference>
<dbReference type="GO" id="GO:0042641">
    <property type="term" value="C:actomyosin"/>
    <property type="evidence" value="ECO:0007669"/>
    <property type="project" value="TreeGrafter"/>
</dbReference>
<feature type="binding site" evidence="22">
    <location>
        <position position="106"/>
    </location>
    <ligand>
        <name>ATP</name>
        <dbReference type="ChEBI" id="CHEBI:30616"/>
    </ligand>
</feature>
<dbReference type="Gene3D" id="1.20.5.340">
    <property type="match status" value="1"/>
</dbReference>
<dbReference type="InterPro" id="IPR000961">
    <property type="entry name" value="AGC-kinase_C"/>
</dbReference>
<comment type="catalytic activity">
    <reaction evidence="19">
        <text>L-seryl-[protein] + ATP = O-phospho-L-seryl-[protein] + ADP + H(+)</text>
        <dbReference type="Rhea" id="RHEA:17989"/>
        <dbReference type="Rhea" id="RHEA-COMP:9863"/>
        <dbReference type="Rhea" id="RHEA-COMP:11604"/>
        <dbReference type="ChEBI" id="CHEBI:15378"/>
        <dbReference type="ChEBI" id="CHEBI:29999"/>
        <dbReference type="ChEBI" id="CHEBI:30616"/>
        <dbReference type="ChEBI" id="CHEBI:83421"/>
        <dbReference type="ChEBI" id="CHEBI:456216"/>
        <dbReference type="EC" id="2.7.11.1"/>
    </reaction>
</comment>
<feature type="domain" description="Protein kinase" evidence="26">
    <location>
        <begin position="77"/>
        <end position="343"/>
    </location>
</feature>
<dbReference type="Pfam" id="PF00433">
    <property type="entry name" value="Pkinase_C"/>
    <property type="match status" value="1"/>
</dbReference>
<evidence type="ECO:0000256" key="12">
    <source>
        <dbReference type="ARBA" id="ARBA00022771"/>
    </source>
</evidence>
<dbReference type="SUPFAM" id="SSF69322">
    <property type="entry name" value="Tricorn protease domain 2"/>
    <property type="match status" value="1"/>
</dbReference>
<dbReference type="GO" id="GO:0004674">
    <property type="term" value="F:protein serine/threonine kinase activity"/>
    <property type="evidence" value="ECO:0007669"/>
    <property type="project" value="UniProtKB-KW"/>
</dbReference>
<dbReference type="InterPro" id="IPR001849">
    <property type="entry name" value="PH_domain"/>
</dbReference>
<dbReference type="InterPro" id="IPR031597">
    <property type="entry name" value="KELK"/>
</dbReference>
<dbReference type="SMART" id="SM00285">
    <property type="entry name" value="PBD"/>
    <property type="match status" value="1"/>
</dbReference>
<evidence type="ECO:0000256" key="20">
    <source>
        <dbReference type="ARBA" id="ARBA00073692"/>
    </source>
</evidence>
<keyword evidence="15 22" id="KW-0067">ATP-binding</keyword>
<dbReference type="InterPro" id="IPR017892">
    <property type="entry name" value="Pkinase_C"/>
</dbReference>
<comment type="catalytic activity">
    <reaction evidence="18">
        <text>L-threonyl-[protein] + ATP = O-phospho-L-threonyl-[protein] + ADP + H(+)</text>
        <dbReference type="Rhea" id="RHEA:46608"/>
        <dbReference type="Rhea" id="RHEA-COMP:11060"/>
        <dbReference type="Rhea" id="RHEA-COMP:11605"/>
        <dbReference type="ChEBI" id="CHEBI:15378"/>
        <dbReference type="ChEBI" id="CHEBI:30013"/>
        <dbReference type="ChEBI" id="CHEBI:30616"/>
        <dbReference type="ChEBI" id="CHEBI:61977"/>
        <dbReference type="ChEBI" id="CHEBI:456216"/>
        <dbReference type="EC" id="2.7.11.1"/>
    </reaction>
</comment>
<reference evidence="31" key="1">
    <citation type="submission" date="2025-08" db="UniProtKB">
        <authorList>
            <consortium name="Ensembl"/>
        </authorList>
    </citation>
    <scope>IDENTIFICATION</scope>
</reference>
<evidence type="ECO:0000256" key="22">
    <source>
        <dbReference type="PROSITE-ProRule" id="PRU10141"/>
    </source>
</evidence>
<keyword evidence="10" id="KW-0479">Metal-binding</keyword>
<dbReference type="CDD" id="cd00132">
    <property type="entry name" value="CRIB"/>
    <property type="match status" value="1"/>
</dbReference>
<dbReference type="CDD" id="cd05623">
    <property type="entry name" value="STKc_MRCK_alpha"/>
    <property type="match status" value="1"/>
</dbReference>
<evidence type="ECO:0000256" key="3">
    <source>
        <dbReference type="ARBA" id="ARBA00004510"/>
    </source>
</evidence>
<reference evidence="31" key="2">
    <citation type="submission" date="2025-09" db="UniProtKB">
        <authorList>
            <consortium name="Ensembl"/>
        </authorList>
    </citation>
    <scope>IDENTIFICATION</scope>
</reference>
<evidence type="ECO:0000256" key="6">
    <source>
        <dbReference type="ARBA" id="ARBA00022490"/>
    </source>
</evidence>
<dbReference type="PROSITE" id="PS00108">
    <property type="entry name" value="PROTEIN_KINASE_ST"/>
    <property type="match status" value="1"/>
</dbReference>
<evidence type="ECO:0000256" key="17">
    <source>
        <dbReference type="ARBA" id="ARBA00023273"/>
    </source>
</evidence>
<keyword evidence="8" id="KW-0597">Phosphoprotein</keyword>
<dbReference type="InterPro" id="IPR050839">
    <property type="entry name" value="Rho-assoc_Ser/Thr_Kinase"/>
</dbReference>
<keyword evidence="13" id="KW-0418">Kinase</keyword>
<dbReference type="GO" id="GO:0008270">
    <property type="term" value="F:zinc ion binding"/>
    <property type="evidence" value="ECO:0007669"/>
    <property type="project" value="UniProtKB-KW"/>
</dbReference>
<keyword evidence="9" id="KW-0808">Transferase</keyword>
<dbReference type="PROSITE" id="PS00479">
    <property type="entry name" value="ZF_DAG_PE_1"/>
    <property type="match status" value="1"/>
</dbReference>
<feature type="compositionally biased region" description="Polar residues" evidence="24">
    <location>
        <begin position="1588"/>
        <end position="1601"/>
    </location>
</feature>
<dbReference type="InterPro" id="IPR002219">
    <property type="entry name" value="PKC_DAG/PE"/>
</dbReference>
<evidence type="ECO:0000256" key="4">
    <source>
        <dbReference type="ARBA" id="ARBA00005719"/>
    </source>
</evidence>
<dbReference type="PANTHER" id="PTHR22988">
    <property type="entry name" value="MYOTONIC DYSTROPHY S/T KINASE-RELATED"/>
    <property type="match status" value="1"/>
</dbReference>
<keyword evidence="12" id="KW-0863">Zinc-finger</keyword>
<evidence type="ECO:0000256" key="5">
    <source>
        <dbReference type="ARBA" id="ARBA00012513"/>
    </source>
</evidence>
<keyword evidence="16 23" id="KW-0175">Coiled coil</keyword>
<name>A0A8C3S7A2_CHESE</name>
<dbReference type="CDD" id="cd20864">
    <property type="entry name" value="C1_MRCKalpha"/>
    <property type="match status" value="1"/>
</dbReference>
<feature type="domain" description="CNH" evidence="29">
    <location>
        <begin position="1209"/>
        <end position="1481"/>
    </location>
</feature>
<evidence type="ECO:0000259" key="26">
    <source>
        <dbReference type="PROSITE" id="PS50011"/>
    </source>
</evidence>
<dbReference type="CDD" id="cd01243">
    <property type="entry name" value="PH_MRCK"/>
    <property type="match status" value="1"/>
</dbReference>
<dbReference type="SMART" id="SM00109">
    <property type="entry name" value="C1"/>
    <property type="match status" value="1"/>
</dbReference>
<evidence type="ECO:0000256" key="7">
    <source>
        <dbReference type="ARBA" id="ARBA00022527"/>
    </source>
</evidence>
<keyword evidence="6" id="KW-0963">Cytoplasm</keyword>
<dbReference type="PROSITE" id="PS51285">
    <property type="entry name" value="AGC_KINASE_CTER"/>
    <property type="match status" value="1"/>
</dbReference>
<dbReference type="InterPro" id="IPR008271">
    <property type="entry name" value="Ser/Thr_kinase_AS"/>
</dbReference>
<keyword evidence="11 22" id="KW-0547">Nucleotide-binding</keyword>
<organism evidence="31 32">
    <name type="scientific">Chelydra serpentina</name>
    <name type="common">Snapping turtle</name>
    <name type="synonym">Testudo serpentina</name>
    <dbReference type="NCBI Taxonomy" id="8475"/>
    <lineage>
        <taxon>Eukaryota</taxon>
        <taxon>Metazoa</taxon>
        <taxon>Chordata</taxon>
        <taxon>Craniata</taxon>
        <taxon>Vertebrata</taxon>
        <taxon>Euteleostomi</taxon>
        <taxon>Archelosauria</taxon>
        <taxon>Testudinata</taxon>
        <taxon>Testudines</taxon>
        <taxon>Cryptodira</taxon>
        <taxon>Durocryptodira</taxon>
        <taxon>Americhelydia</taxon>
        <taxon>Chelydroidea</taxon>
        <taxon>Chelydridae</taxon>
        <taxon>Chelydra</taxon>
    </lineage>
</organism>
<dbReference type="FunFam" id="1.20.5.340:FF:000010">
    <property type="entry name" value="Non-specific serine/threonine protein kinase"/>
    <property type="match status" value="1"/>
</dbReference>
<dbReference type="Pfam" id="PF25346">
    <property type="entry name" value="PH_MRCK"/>
    <property type="match status" value="1"/>
</dbReference>
<evidence type="ECO:0000256" key="16">
    <source>
        <dbReference type="ARBA" id="ARBA00023054"/>
    </source>
</evidence>
<evidence type="ECO:0000256" key="14">
    <source>
        <dbReference type="ARBA" id="ARBA00022833"/>
    </source>
</evidence>
<proteinExistence type="inferred from homology"/>
<protein>
    <recommendedName>
        <fullName evidence="20">Serine/threonine-protein kinase MRCK alpha</fullName>
        <ecNumber evidence="5">2.7.11.1</ecNumber>
    </recommendedName>
    <alternativeName>
        <fullName evidence="21">CDC42-binding protein kinase alpha</fullName>
    </alternativeName>
</protein>
<dbReference type="GO" id="GO:0030027">
    <property type="term" value="C:lamellipodium"/>
    <property type="evidence" value="ECO:0007669"/>
    <property type="project" value="UniProtKB-SubCell"/>
</dbReference>
<dbReference type="Gene3D" id="2.30.29.30">
    <property type="entry name" value="Pleckstrin-homology domain (PH domain)/Phosphotyrosine-binding domain (PTB)"/>
    <property type="match status" value="1"/>
</dbReference>
<dbReference type="Pfam" id="PF08826">
    <property type="entry name" value="DMPK_coil"/>
    <property type="match status" value="1"/>
</dbReference>
<dbReference type="PROSITE" id="PS50108">
    <property type="entry name" value="CRIB"/>
    <property type="match status" value="1"/>
</dbReference>
<evidence type="ECO:0000256" key="18">
    <source>
        <dbReference type="ARBA" id="ARBA00047899"/>
    </source>
</evidence>
<dbReference type="InterPro" id="IPR057529">
    <property type="entry name" value="MRCK/ROCK_PH"/>
</dbReference>
<keyword evidence="17" id="KW-0966">Cell projection</keyword>
<evidence type="ECO:0000259" key="30">
    <source>
        <dbReference type="PROSITE" id="PS51285"/>
    </source>
</evidence>
<feature type="domain" description="CRIB" evidence="28">
    <location>
        <begin position="1553"/>
        <end position="1566"/>
    </location>
</feature>
<dbReference type="GO" id="GO:0005524">
    <property type="term" value="F:ATP binding"/>
    <property type="evidence" value="ECO:0007669"/>
    <property type="project" value="UniProtKB-UniRule"/>
</dbReference>
<dbReference type="GO" id="GO:0005737">
    <property type="term" value="C:cytoplasm"/>
    <property type="evidence" value="ECO:0007669"/>
    <property type="project" value="UniProtKB-SubCell"/>
</dbReference>
<dbReference type="PANTHER" id="PTHR22988:SF31">
    <property type="entry name" value="SERINE_THREONINE-PROTEIN KINASE MRCK ALPHA"/>
    <property type="match status" value="1"/>
</dbReference>
<feature type="domain" description="AGC-kinase C-terminal" evidence="30">
    <location>
        <begin position="344"/>
        <end position="414"/>
    </location>
</feature>
<feature type="domain" description="Phorbol-ester/DAG-type" evidence="27">
    <location>
        <begin position="994"/>
        <end position="1044"/>
    </location>
</feature>
<dbReference type="FunFam" id="3.30.200.20:FF:001055">
    <property type="entry name" value="Serine/threonine-protein kinase MRCK beta"/>
    <property type="match status" value="1"/>
</dbReference>
<dbReference type="PROSITE" id="PS50003">
    <property type="entry name" value="PH_DOMAIN"/>
    <property type="match status" value="1"/>
</dbReference>
<dbReference type="Pfam" id="PF15796">
    <property type="entry name" value="KELK"/>
    <property type="match status" value="1"/>
</dbReference>
<feature type="compositionally biased region" description="Low complexity" evidence="24">
    <location>
        <begin position="1607"/>
        <end position="1622"/>
    </location>
</feature>
<evidence type="ECO:0000256" key="10">
    <source>
        <dbReference type="ARBA" id="ARBA00022723"/>
    </source>
</evidence>
<evidence type="ECO:0000256" key="2">
    <source>
        <dbReference type="ARBA" id="ARBA00004496"/>
    </source>
</evidence>
<sequence length="1707" mass="194025">MSGEVRLRQLEQFILDGPTRTNGQCFSVETLLDILICLYDECNNSPLRREKNILEYLEWAKPFTSKVKQMRLHKEDFEILKVIGRGAFGEVAVVKLKNADKVFAMKILNKWEMLKRAETACFREERDVLVNGDNQWITTLHYAFQDDNYLYLVMDYYVGGDLLTLLSKFEDRLPEDMARFYLAEMVIAIDSVHQLHYVHRDIKPDNILMDMNGHIRLADFGSCLKLMEDGTVQSSVAVGTPDYISPEILQAMEDGKGKYGPECDWWSLGVCMYEMLYGETPFYAESLVETYGKIMNHKERFQFPAQVTDVSENAKDLIRRLICSREHRLGQNGIEDFKNHPFFDGIEWDNIRNCEAPYIPEVSSPTDTSNFDVDDDCLKNSETMPPPTHTAFSGHHLPFVGFTYTSSCVLSDRSCLRITAGPPSMDLDASVQRTLEDSLATEAYERRIRRLEQEKLELSRKLQESTQTVQALQYSTVDGPITASKDLEIKSLKEEIEKLRKQVTDSGQLEQQLEEASSARRELDDASRQIKAFEKQIRALKQEREDLNKELMESSERLKSQTKELKDAHSQRKLAMQEFSEMNERLTDLHSQKQKLTRQVRDKEEEMDVVMQKVEILRQELRRTERLKKELEVHAEAAAAEASKDRKLRERSEQYSKQLESELEGLKQKQVGRSPGVSSTEHQQEITKLKAELEKKSVFYEEELSKREIIHANEIKSLKKELRDAESQQLALKKEIMILKDKLEKTRRESQSEREEFETEFKQKYEREKTLLTEENKKLSNELDKLTTMFERLSMNNRQLEEEMRDLADKKESVAHWEAQITEIIQWVSDEKDARGYLQALASKMTEELEALRNSSLGARATDMPWKMRRFAKLDMSARLELQSALDAEIRAKQAIQDELNKVKASSISTECKLQESEKKNLELLSDIEKLKKETEDLRSEKGVKHQDSQNSFLAFLNAPTSGLDQFEINPGSTPPLPRGLTLLTPFPPPSPKAHEFVVKSFNTPTKCNQCTSLMVGLIRQGCTCEVCGFSCHVTCADKAPAVCPIPPEQTKGPLGIDPQKGIGTAYEGHVRVPKPAGVKKGWQRALAVVCDFKLFLYDIAEGKASQPSVVVSQVIDMRDEEFSVSSVLASDVIHANRKDIPCIFRVTASQLSASSNKCSILILADSENEKSKWVGVLNELHRILKKNKLKDRSVYVPKEAYDSTLPLIKTTQSAAIIDHERIALGNEEGLFVVHVTKDEIIRVGDNKKVHQIELIPNEQLIAVISGRNRHVRLFPMAALDGRETEFYKLAETKGCQTIVSGQVRHGALTCLCVAMKRQVLCYELNQSKTRHKKMKEIQVLGNVQWMSVFSERLCVGYQSGFLKYPLHGEGNPYSLLHPDDHTLSFIAQQPTDAICAVEISNKEYLLCFSSVGVYVDCQGRRSRQQELMWPATPSSCCYNAPYLSVYSENAVDIFDVNSMEWIQTVPLKKVRPLNTEGSLNLLGLETIRLIYFKNKMAEGDELVVPETSDNSRKQMVRNINNKRRYSFRVPEEERMQQRREMLRDPEMRNKLISNPTNFNHIAHMGPGDGIQILKDLPMNLRPQESRTMFSGSVSIPSITKSRTEPGRSMSASSGLAARSSAQNGSALRREFSGGSHGAKRQPMASPSDGSLSSGGLDQSSDVPTRDCEREVSNTNARTNTTPPSHHLTAYLPPAPPAPIHAPQAES</sequence>
<dbReference type="PROSITE" id="PS00107">
    <property type="entry name" value="PROTEIN_KINASE_ATP"/>
    <property type="match status" value="1"/>
</dbReference>
<evidence type="ECO:0000256" key="19">
    <source>
        <dbReference type="ARBA" id="ARBA00048679"/>
    </source>
</evidence>
<dbReference type="SMART" id="SM00133">
    <property type="entry name" value="S_TK_X"/>
    <property type="match status" value="1"/>
</dbReference>
<dbReference type="InterPro" id="IPR011009">
    <property type="entry name" value="Kinase-like_dom_sf"/>
</dbReference>
<evidence type="ECO:0000256" key="21">
    <source>
        <dbReference type="ARBA" id="ARBA00076683"/>
    </source>
</evidence>